<dbReference type="GeneID" id="93044626"/>
<feature type="transmembrane region" description="Helical" evidence="1">
    <location>
        <begin position="6"/>
        <end position="30"/>
    </location>
</feature>
<keyword evidence="1" id="KW-0812">Transmembrane</keyword>
<name>A0A9X3XN97_9CLOT</name>
<accession>A0A9X3XN97</accession>
<proteinExistence type="predicted"/>
<organism evidence="2 3">
    <name type="scientific">Clostridium tertium</name>
    <dbReference type="NCBI Taxonomy" id="1559"/>
    <lineage>
        <taxon>Bacteria</taxon>
        <taxon>Bacillati</taxon>
        <taxon>Bacillota</taxon>
        <taxon>Clostridia</taxon>
        <taxon>Eubacteriales</taxon>
        <taxon>Clostridiaceae</taxon>
        <taxon>Clostridium</taxon>
    </lineage>
</organism>
<comment type="caution">
    <text evidence="2">The sequence shown here is derived from an EMBL/GenBank/DDBJ whole genome shotgun (WGS) entry which is preliminary data.</text>
</comment>
<gene>
    <name evidence="2" type="ORF">NE398_19160</name>
</gene>
<dbReference type="AlphaFoldDB" id="A0A9X3XN97"/>
<dbReference type="EMBL" id="JAMRYU010000027">
    <property type="protein sequence ID" value="MDC4242253.1"/>
    <property type="molecule type" value="Genomic_DNA"/>
</dbReference>
<keyword evidence="1" id="KW-1133">Transmembrane helix</keyword>
<reference evidence="2" key="1">
    <citation type="submission" date="2022-05" db="EMBL/GenBank/DDBJ databases">
        <title>Draft genome sequence of Clostridium tertium strain CP3 isolated from Peru.</title>
        <authorList>
            <person name="Hurtado R."/>
            <person name="Lima L."/>
            <person name="Sousa T."/>
            <person name="Jaiswal A.K."/>
            <person name="Tiwari S."/>
            <person name="Maturrano L."/>
            <person name="Brenig B."/>
            <person name="Azevedo V."/>
        </authorList>
    </citation>
    <scope>NUCLEOTIDE SEQUENCE</scope>
    <source>
        <strain evidence="2">CP3</strain>
    </source>
</reference>
<sequence>MAYILVGILIFVILYFVITFAVESGVYYALIKFDKVRRKDEDIMKNYNDENYFK</sequence>
<dbReference type="Proteomes" id="UP001141183">
    <property type="component" value="Unassembled WGS sequence"/>
</dbReference>
<protein>
    <submittedName>
        <fullName evidence="2">Uncharacterized protein</fullName>
    </submittedName>
</protein>
<evidence type="ECO:0000256" key="1">
    <source>
        <dbReference type="SAM" id="Phobius"/>
    </source>
</evidence>
<evidence type="ECO:0000313" key="3">
    <source>
        <dbReference type="Proteomes" id="UP001141183"/>
    </source>
</evidence>
<keyword evidence="1" id="KW-0472">Membrane</keyword>
<dbReference type="RefSeq" id="WP_008676888.1">
    <property type="nucleotide sequence ID" value="NZ_BAAACM010000019.1"/>
</dbReference>
<evidence type="ECO:0000313" key="2">
    <source>
        <dbReference type="EMBL" id="MDC4242253.1"/>
    </source>
</evidence>
<keyword evidence="3" id="KW-1185">Reference proteome</keyword>